<feature type="compositionally biased region" description="Polar residues" evidence="18">
    <location>
        <begin position="11"/>
        <end position="22"/>
    </location>
</feature>
<evidence type="ECO:0000256" key="18">
    <source>
        <dbReference type="SAM" id="MobiDB-lite"/>
    </source>
</evidence>
<keyword evidence="16" id="KW-0899">Viral immunoevasion</keyword>
<dbReference type="Pfam" id="PF01440">
    <property type="entry name" value="Gemini_AL2"/>
    <property type="match status" value="1"/>
</dbReference>
<evidence type="ECO:0000256" key="14">
    <source>
        <dbReference type="ARBA" id="ARBA00023159"/>
    </source>
</evidence>
<evidence type="ECO:0000256" key="4">
    <source>
        <dbReference type="ARBA" id="ARBA00014388"/>
    </source>
</evidence>
<reference evidence="19" key="2">
    <citation type="submission" date="2005-03" db="EMBL/GenBank/DDBJ databases">
        <authorList>
            <person name="Brown J.K."/>
            <person name="Wyatt S.D."/>
        </authorList>
    </citation>
    <scope>NUCLEOTIDE SEQUENCE</scope>
</reference>
<keyword evidence="22" id="KW-1185">Reference proteome</keyword>
<gene>
    <name evidence="19" type="primary">AC2</name>
</gene>
<evidence type="ECO:0000256" key="1">
    <source>
        <dbReference type="ARBA" id="ARBA00004147"/>
    </source>
</evidence>
<evidence type="ECO:0000256" key="8">
    <source>
        <dbReference type="ARBA" id="ARBA00022581"/>
    </source>
</evidence>
<evidence type="ECO:0000256" key="6">
    <source>
        <dbReference type="ARBA" id="ARBA00022553"/>
    </source>
</evidence>
<keyword evidence="5 17" id="KW-0941">Suppressor of RNA silencing</keyword>
<dbReference type="GO" id="GO:0019028">
    <property type="term" value="C:viral capsid"/>
    <property type="evidence" value="ECO:0007669"/>
    <property type="project" value="InterPro"/>
</dbReference>
<evidence type="ECO:0000313" key="20">
    <source>
        <dbReference type="EMBL" id="ABG90894.1"/>
    </source>
</evidence>
<keyword evidence="9" id="KW-1090">Inhibition of host innate immune response by virus</keyword>
<feature type="compositionally biased region" description="Basic and acidic residues" evidence="18">
    <location>
        <begin position="1"/>
        <end position="10"/>
    </location>
</feature>
<evidence type="ECO:0000256" key="7">
    <source>
        <dbReference type="ARBA" id="ARBA00022562"/>
    </source>
</evidence>
<dbReference type="InterPro" id="IPR000942">
    <property type="entry name" value="Gemini_AL2"/>
</dbReference>
<keyword evidence="12 17" id="KW-0862">Zinc</keyword>
<name>Q59DM8_9GEMI</name>
<reference evidence="20" key="3">
    <citation type="submission" date="2006-05" db="EMBL/GenBank/DDBJ databases">
        <title>Molecular and biological characterization of Merremia mosaic virus: a bipartite begomovirus from Puerto Rico.</title>
        <authorList>
            <person name="Idris A."/>
            <person name="Brown J."/>
        </authorList>
    </citation>
    <scope>NUCLEOTIDE SEQUENCE</scope>
    <source>
        <strain evidence="21">PR4-H6</strain>
        <strain evidence="20">PR80-H3</strain>
    </source>
</reference>
<comment type="domain">
    <text evidence="17">The zinc finger and the transactivation region are involved in PTGS suppression.</text>
</comment>
<evidence type="ECO:0000256" key="11">
    <source>
        <dbReference type="ARBA" id="ARBA00022771"/>
    </source>
</evidence>
<accession>Q59DM8</accession>
<dbReference type="EMBL" id="AF068636">
    <property type="protein sequence ID" value="AAX47546.1"/>
    <property type="molecule type" value="Genomic_DNA"/>
</dbReference>
<evidence type="ECO:0000256" key="10">
    <source>
        <dbReference type="ARBA" id="ARBA00022723"/>
    </source>
</evidence>
<proteinExistence type="inferred from homology"/>
<evidence type="ECO:0000313" key="22">
    <source>
        <dbReference type="Proteomes" id="UP000202029"/>
    </source>
</evidence>
<dbReference type="RefSeq" id="YP_579169.1">
    <property type="nucleotide sequence ID" value="NC_007965.1"/>
</dbReference>
<dbReference type="PRINTS" id="PR00230">
    <property type="entry name" value="GEMCOATAL2"/>
</dbReference>
<keyword evidence="13 17" id="KW-0238">DNA-binding</keyword>
<dbReference type="GO" id="GO:0008270">
    <property type="term" value="F:zinc ion binding"/>
    <property type="evidence" value="ECO:0007669"/>
    <property type="project" value="UniProtKB-KW"/>
</dbReference>
<evidence type="ECO:0000256" key="12">
    <source>
        <dbReference type="ARBA" id="ARBA00022833"/>
    </source>
</evidence>
<feature type="compositionally biased region" description="Basic residues" evidence="18">
    <location>
        <begin position="26"/>
        <end position="36"/>
    </location>
</feature>
<dbReference type="GO" id="GO:0030430">
    <property type="term" value="C:host cell cytoplasm"/>
    <property type="evidence" value="ECO:0007669"/>
    <property type="project" value="UniProtKB-SubCell"/>
</dbReference>
<feature type="region of interest" description="Disordered" evidence="18">
    <location>
        <begin position="1"/>
        <end position="36"/>
    </location>
</feature>
<keyword evidence="10 17" id="KW-0479">Metal-binding</keyword>
<dbReference type="GO" id="GO:0005198">
    <property type="term" value="F:structural molecule activity"/>
    <property type="evidence" value="ECO:0007669"/>
    <property type="project" value="InterPro"/>
</dbReference>
<keyword evidence="8 17" id="KW-0945">Host-virus interaction</keyword>
<organism evidence="19 22">
    <name type="scientific">Merremia mosaic virus</name>
    <dbReference type="NCBI Taxonomy" id="77813"/>
    <lineage>
        <taxon>Viruses</taxon>
        <taxon>Monodnaviria</taxon>
        <taxon>Shotokuvirae</taxon>
        <taxon>Cressdnaviricota</taxon>
        <taxon>Repensiviricetes</taxon>
        <taxon>Geplafuvirales</taxon>
        <taxon>Geminiviridae</taxon>
        <taxon>Begomovirus</taxon>
        <taxon>Begomovirus merremiae</taxon>
    </lineage>
</organism>
<keyword evidence="14 17" id="KW-0010">Activator</keyword>
<sequence>MKTHLSERGRSTMQNSSSSTPPSIKAQHRRAKRSKSVIRRRRLDLDCGCSIYVHINCRNHGFTHRGTHHCSSSNEWRFYLGGSKSPLFQDNPSGGANIHHNQNIHHPNTVQLQPEEGVESTQSIPELPNLDDISSSFWDDIFK</sequence>
<dbReference type="GO" id="GO:0042025">
    <property type="term" value="C:host cell nucleus"/>
    <property type="evidence" value="ECO:0007669"/>
    <property type="project" value="UniProtKB-SubCell"/>
</dbReference>
<comment type="subcellular location">
    <subcellularLocation>
        <location evidence="2 17">Host cytoplasm</location>
    </subcellularLocation>
    <subcellularLocation>
        <location evidence="1 17">Host nucleus</location>
    </subcellularLocation>
</comment>
<protein>
    <recommendedName>
        <fullName evidence="4 17">Transcriptional activator protein</fullName>
        <shortName evidence="17">TrAP</shortName>
    </recommendedName>
</protein>
<dbReference type="OrthoDB" id="11041at10239"/>
<evidence type="ECO:0000256" key="17">
    <source>
        <dbReference type="RuleBase" id="RU363028"/>
    </source>
</evidence>
<reference evidence="19 22" key="1">
    <citation type="journal article" date="2001" name="Arch. Virol.">
        <title>The core region of the coat protein gene is highly useful for establishing the provisional identification and classification of begomoviruses.</title>
        <authorList>
            <person name="Brown J.K."/>
            <person name="Idris A.M."/>
            <person name="Torres-Jerez I."/>
            <person name="Banks G.K."/>
            <person name="Wyatt S.D."/>
        </authorList>
    </citation>
    <scope>NUCLEOTIDE SEQUENCE [LARGE SCALE GENOMIC DNA]</scope>
</reference>
<dbReference type="GeneID" id="4033440"/>
<dbReference type="KEGG" id="vg:4033440"/>
<dbReference type="Proteomes" id="UP000202029">
    <property type="component" value="Genome"/>
</dbReference>
<dbReference type="GO" id="GO:0052170">
    <property type="term" value="P:symbiont-mediated suppression of host innate immune response"/>
    <property type="evidence" value="ECO:0007669"/>
    <property type="project" value="UniProtKB-KW"/>
</dbReference>
<evidence type="ECO:0000256" key="2">
    <source>
        <dbReference type="ARBA" id="ARBA00004192"/>
    </source>
</evidence>
<keyword evidence="15 17" id="KW-1035">Host cytoplasm</keyword>
<keyword evidence="11 17" id="KW-0863">Zinc-finger</keyword>
<evidence type="ECO:0000256" key="9">
    <source>
        <dbReference type="ARBA" id="ARBA00022632"/>
    </source>
</evidence>
<evidence type="ECO:0000256" key="16">
    <source>
        <dbReference type="ARBA" id="ARBA00023280"/>
    </source>
</evidence>
<dbReference type="GO" id="GO:0003677">
    <property type="term" value="F:DNA binding"/>
    <property type="evidence" value="ECO:0007669"/>
    <property type="project" value="UniProtKB-KW"/>
</dbReference>
<evidence type="ECO:0000256" key="5">
    <source>
        <dbReference type="ARBA" id="ARBA00022463"/>
    </source>
</evidence>
<evidence type="ECO:0000313" key="21">
    <source>
        <dbReference type="EMBL" id="ABG90898.1"/>
    </source>
</evidence>
<dbReference type="EMBL" id="DQ644558">
    <property type="protein sequence ID" value="ABG90898.1"/>
    <property type="molecule type" value="Genomic_DNA"/>
</dbReference>
<keyword evidence="7 17" id="KW-1048">Host nucleus</keyword>
<evidence type="ECO:0000256" key="13">
    <source>
        <dbReference type="ARBA" id="ARBA00023125"/>
    </source>
</evidence>
<comment type="similarity">
    <text evidence="3 17">Belongs to the geminiviridae transcriptional activator protein family.</text>
</comment>
<comment type="function">
    <text evidence="17">Strong activator of the late viral genes promoters. Acts as a suppressor of RNA-mediated gene silencing, also known as post-transcriptional gene silencing (PTGS), a mechanism of plant viral defense that limits the accumulation of viral RNAs. Also suppresses the host basal defense by interacting with and inhibiting SNF1 kinase, a key regulator of cell metabolism implicated in innate antiviral defense. Determines pathogenicity.</text>
</comment>
<evidence type="ECO:0000256" key="15">
    <source>
        <dbReference type="ARBA" id="ARBA00023200"/>
    </source>
</evidence>
<comment type="subunit">
    <text evidence="17">Monomer. Homodimer. Homooligomer. Self-interaction correlates with nuclear localization and efficient activation of transcription.</text>
</comment>
<keyword evidence="6" id="KW-0597">Phosphoprotein</keyword>
<evidence type="ECO:0000256" key="3">
    <source>
        <dbReference type="ARBA" id="ARBA00007672"/>
    </source>
</evidence>
<dbReference type="EMBL" id="DQ644557">
    <property type="protein sequence ID" value="ABG90894.1"/>
    <property type="molecule type" value="Genomic_DNA"/>
</dbReference>
<evidence type="ECO:0000313" key="19">
    <source>
        <dbReference type="EMBL" id="AAX47546.1"/>
    </source>
</evidence>